<accession>A0A381ZUT1</accession>
<protein>
    <recommendedName>
        <fullName evidence="2">SprT-like domain-containing protein</fullName>
    </recommendedName>
</protein>
<dbReference type="AlphaFoldDB" id="A0A381ZUT1"/>
<gene>
    <name evidence="1" type="ORF">METZ01_LOCUS145783</name>
</gene>
<organism evidence="1">
    <name type="scientific">marine metagenome</name>
    <dbReference type="NCBI Taxonomy" id="408172"/>
    <lineage>
        <taxon>unclassified sequences</taxon>
        <taxon>metagenomes</taxon>
        <taxon>ecological metagenomes</taxon>
    </lineage>
</organism>
<sequence length="159" mass="18563">MNITISGGSKKLYDLAHSIVDYCGKTVLSKQLYNTISIDVEFDKNLYRESGVLAEVDFDDRNHKPREFTITIDCTVSKRRIMESIAHEMVHVKQYAKGEMVDLERCGSTKWQNKVIDKETNYWDRPWEIEAHGKELGLFVRWAEHNLLGSQSWTQEKYS</sequence>
<proteinExistence type="predicted"/>
<name>A0A381ZUT1_9ZZZZ</name>
<evidence type="ECO:0000313" key="1">
    <source>
        <dbReference type="EMBL" id="SVA92929.1"/>
    </source>
</evidence>
<reference evidence="1" key="1">
    <citation type="submission" date="2018-05" db="EMBL/GenBank/DDBJ databases">
        <authorList>
            <person name="Lanie J.A."/>
            <person name="Ng W.-L."/>
            <person name="Kazmierczak K.M."/>
            <person name="Andrzejewski T.M."/>
            <person name="Davidsen T.M."/>
            <person name="Wayne K.J."/>
            <person name="Tettelin H."/>
            <person name="Glass J.I."/>
            <person name="Rusch D."/>
            <person name="Podicherti R."/>
            <person name="Tsui H.-C.T."/>
            <person name="Winkler M.E."/>
        </authorList>
    </citation>
    <scope>NUCLEOTIDE SEQUENCE</scope>
</reference>
<evidence type="ECO:0008006" key="2">
    <source>
        <dbReference type="Google" id="ProtNLM"/>
    </source>
</evidence>
<dbReference type="EMBL" id="UINC01022724">
    <property type="protein sequence ID" value="SVA92929.1"/>
    <property type="molecule type" value="Genomic_DNA"/>
</dbReference>